<feature type="domain" description="Glycosyl transferase family 1" evidence="7">
    <location>
        <begin position="206"/>
        <end position="318"/>
    </location>
</feature>
<proteinExistence type="inferred from homology"/>
<reference evidence="9 10" key="1">
    <citation type="journal article" date="2010" name="Stand. Genomic Sci.">
        <title>Complete genome sequence of Desulfarculus baarsii type strain (2st14).</title>
        <authorList>
            <person name="Sun H."/>
            <person name="Spring S."/>
            <person name="Lapidus A."/>
            <person name="Davenport K."/>
            <person name="Del Rio T.G."/>
            <person name="Tice H."/>
            <person name="Nolan M."/>
            <person name="Copeland A."/>
            <person name="Cheng J.F."/>
            <person name="Lucas S."/>
            <person name="Tapia R."/>
            <person name="Goodwin L."/>
            <person name="Pitluck S."/>
            <person name="Ivanova N."/>
            <person name="Pagani I."/>
            <person name="Mavromatis K."/>
            <person name="Ovchinnikova G."/>
            <person name="Pati A."/>
            <person name="Chen A."/>
            <person name="Palaniappan K."/>
            <person name="Hauser L."/>
            <person name="Chang Y.J."/>
            <person name="Jeffries C.D."/>
            <person name="Detter J.C."/>
            <person name="Han C."/>
            <person name="Rohde M."/>
            <person name="Brambilla E."/>
            <person name="Goker M."/>
            <person name="Woyke T."/>
            <person name="Bristow J."/>
            <person name="Eisen J.A."/>
            <person name="Markowitz V."/>
            <person name="Hugenholtz P."/>
            <person name="Kyrpides N.C."/>
            <person name="Klenk H.P."/>
            <person name="Land M."/>
        </authorList>
    </citation>
    <scope>NUCLEOTIDE SEQUENCE [LARGE SCALE GENOMIC DNA]</scope>
    <source>
        <strain evidence="10">ATCC 33931 / DSM 2075 / LMG 7858 / VKM B-1802 / 2st14</strain>
    </source>
</reference>
<dbReference type="InterPro" id="IPR051862">
    <property type="entry name" value="GT-like_domain_containing_1"/>
</dbReference>
<evidence type="ECO:0000313" key="10">
    <source>
        <dbReference type="Proteomes" id="UP000009047"/>
    </source>
</evidence>
<dbReference type="Gene3D" id="3.40.50.2000">
    <property type="entry name" value="Glycogen Phosphorylase B"/>
    <property type="match status" value="1"/>
</dbReference>
<comment type="catalytic activity">
    <reaction evidence="6">
        <text>queuosine(34) in tRNA(Asp) + GDP-alpha-D-mannose = O-4''-alpha-D-mannosylqueuosine(34) in tRNA(Asp) + GDP + H(+)</text>
        <dbReference type="Rhea" id="RHEA:12885"/>
        <dbReference type="Rhea" id="RHEA-COMP:18572"/>
        <dbReference type="Rhea" id="RHEA-COMP:18581"/>
        <dbReference type="ChEBI" id="CHEBI:15378"/>
        <dbReference type="ChEBI" id="CHEBI:57527"/>
        <dbReference type="ChEBI" id="CHEBI:58189"/>
        <dbReference type="ChEBI" id="CHEBI:194431"/>
        <dbReference type="ChEBI" id="CHEBI:194442"/>
        <dbReference type="EC" id="2.4.1.110"/>
    </reaction>
    <physiologicalReaction direction="left-to-right" evidence="6">
        <dbReference type="Rhea" id="RHEA:12886"/>
    </physiologicalReaction>
</comment>
<dbReference type="KEGG" id="dbr:Deba_1436"/>
<evidence type="ECO:0000256" key="2">
    <source>
        <dbReference type="ARBA" id="ARBA00022676"/>
    </source>
</evidence>
<comment type="similarity">
    <text evidence="1">Belongs to the glycosyltransferase group 1 family. Glycosyltransferase 4 subfamily.</text>
</comment>
<feature type="domain" description="tRNA-queuosine alpha-mannosyltransferase N-terminal" evidence="8">
    <location>
        <begin position="13"/>
        <end position="185"/>
    </location>
</feature>
<name>E1QGW1_DESB2</name>
<accession>E1QGW1</accession>
<dbReference type="SUPFAM" id="SSF53756">
    <property type="entry name" value="UDP-Glycosyltransferase/glycogen phosphorylase"/>
    <property type="match status" value="1"/>
</dbReference>
<dbReference type="PANTHER" id="PTHR13615:SF3">
    <property type="entry name" value="GLYCOSYLTRANSFERASE-LIKE DOMAIN-CONTAINING PROTEIN 1"/>
    <property type="match status" value="1"/>
</dbReference>
<sequence>MQATRSGQSGPRLLFVEPYLTASHRAFAQGLMAHVPARWTLLGLPGRHFRWRMRGAALFLAQEAAAALSQPWDGLVCSSMLGLAELRGLAPALANTPALAVFHENQLAYPAPGAADENLRRRDLYLAFSNLATAKAARRVAFNSQFHRRQFLEAARNTLARLPDMIPQGLVDELAQKSLALPVPVEDAEAAPALAARQGPRAGRLRLLWNHRWEHDKGPEELFAALFALADQGLDFHAAIMGPRPAAWPKVFDQAADRLGERLAHIGPQDRREDYWRWLGWADVVVSTARQEYFGLSVAEAVWAGCMPLVPDALVYPELYPARCRYQPGQLAPALAVLMARPASVRAEDWRPLAQSFTWRAQAGAWRQLITEVVGR</sequence>
<dbReference type="AlphaFoldDB" id="E1QGW1"/>
<evidence type="ECO:0000259" key="7">
    <source>
        <dbReference type="Pfam" id="PF00534"/>
    </source>
</evidence>
<dbReference type="EC" id="2.4.1.110" evidence="4"/>
<evidence type="ECO:0000256" key="6">
    <source>
        <dbReference type="ARBA" id="ARBA00048439"/>
    </source>
</evidence>
<evidence type="ECO:0000256" key="3">
    <source>
        <dbReference type="ARBA" id="ARBA00022679"/>
    </source>
</evidence>
<dbReference type="Pfam" id="PF12038">
    <property type="entry name" value="QTMAN_N"/>
    <property type="match status" value="1"/>
</dbReference>
<organism evidence="9 10">
    <name type="scientific">Desulfarculus baarsii (strain ATCC 33931 / DSM 2075 / LMG 7858 / VKM B-1802 / 2st14)</name>
    <dbReference type="NCBI Taxonomy" id="644282"/>
    <lineage>
        <taxon>Bacteria</taxon>
        <taxon>Pseudomonadati</taxon>
        <taxon>Thermodesulfobacteriota</taxon>
        <taxon>Desulfarculia</taxon>
        <taxon>Desulfarculales</taxon>
        <taxon>Desulfarculaceae</taxon>
        <taxon>Desulfarculus</taxon>
    </lineage>
</organism>
<dbReference type="EMBL" id="CP002085">
    <property type="protein sequence ID" value="ADK84804.1"/>
    <property type="molecule type" value="Genomic_DNA"/>
</dbReference>
<keyword evidence="3 9" id="KW-0808">Transferase</keyword>
<gene>
    <name evidence="9" type="ordered locus">Deba_1436</name>
</gene>
<keyword evidence="10" id="KW-1185">Reference proteome</keyword>
<dbReference type="CAZy" id="GT4">
    <property type="family name" value="Glycosyltransferase Family 4"/>
</dbReference>
<dbReference type="STRING" id="644282.Deba_1436"/>
<dbReference type="CDD" id="cd01635">
    <property type="entry name" value="Glycosyltransferase_GTB-type"/>
    <property type="match status" value="1"/>
</dbReference>
<dbReference type="PANTHER" id="PTHR13615">
    <property type="entry name" value="GLYCOSYLTRANSFERASE-LIKE 1"/>
    <property type="match status" value="1"/>
</dbReference>
<evidence type="ECO:0000256" key="5">
    <source>
        <dbReference type="ARBA" id="ARBA00044539"/>
    </source>
</evidence>
<evidence type="ECO:0000313" key="9">
    <source>
        <dbReference type="EMBL" id="ADK84804.1"/>
    </source>
</evidence>
<dbReference type="HOGENOM" id="CLU_033439_1_0_7"/>
<dbReference type="Pfam" id="PF00534">
    <property type="entry name" value="Glycos_transf_1"/>
    <property type="match status" value="1"/>
</dbReference>
<dbReference type="InterPro" id="IPR001296">
    <property type="entry name" value="Glyco_trans_1"/>
</dbReference>
<evidence type="ECO:0000256" key="1">
    <source>
        <dbReference type="ARBA" id="ARBA00009481"/>
    </source>
</evidence>
<dbReference type="InterPro" id="IPR022701">
    <property type="entry name" value="QTMAN_N"/>
</dbReference>
<dbReference type="eggNOG" id="COG0438">
    <property type="taxonomic scope" value="Bacteria"/>
</dbReference>
<dbReference type="RefSeq" id="WP_013258257.1">
    <property type="nucleotide sequence ID" value="NC_014365.1"/>
</dbReference>
<dbReference type="GO" id="GO:0016438">
    <property type="term" value="F:tRNA-queuosine(34) beta-mannosyltransferase activity"/>
    <property type="evidence" value="ECO:0007669"/>
    <property type="project" value="UniProtKB-EC"/>
</dbReference>
<dbReference type="Proteomes" id="UP000009047">
    <property type="component" value="Chromosome"/>
</dbReference>
<evidence type="ECO:0000259" key="8">
    <source>
        <dbReference type="Pfam" id="PF12038"/>
    </source>
</evidence>
<evidence type="ECO:0000256" key="4">
    <source>
        <dbReference type="ARBA" id="ARBA00044517"/>
    </source>
</evidence>
<keyword evidence="2" id="KW-0328">Glycosyltransferase</keyword>
<protein>
    <recommendedName>
        <fullName evidence="5">tRNA-queuosine alpha-mannosyltransferase</fullName>
        <ecNumber evidence="4">2.4.1.110</ecNumber>
    </recommendedName>
</protein>